<dbReference type="NCBIfam" id="TIGR02532">
    <property type="entry name" value="IV_pilin_GFxxxE"/>
    <property type="match status" value="1"/>
</dbReference>
<evidence type="ECO:0000313" key="3">
    <source>
        <dbReference type="Proteomes" id="UP000755654"/>
    </source>
</evidence>
<reference evidence="2 3" key="1">
    <citation type="journal article" date="2021" name="ISME J.">
        <title>Genomic evolution of the class Acidithiobacillia: deep-branching Proteobacteria living in extreme acidic conditions.</title>
        <authorList>
            <person name="Moya-Beltran A."/>
            <person name="Beard S."/>
            <person name="Rojas-Villalobos C."/>
            <person name="Issotta F."/>
            <person name="Gallardo Y."/>
            <person name="Ulloa R."/>
            <person name="Giaveno A."/>
            <person name="Degli Esposti M."/>
            <person name="Johnson D.B."/>
            <person name="Quatrini R."/>
        </authorList>
    </citation>
    <scope>NUCLEOTIDE SEQUENCE [LARGE SCALE GENOMIC DNA]</scope>
    <source>
        <strain evidence="2 3">RW2</strain>
    </source>
</reference>
<keyword evidence="1" id="KW-1133">Transmembrane helix</keyword>
<protein>
    <submittedName>
        <fullName evidence="2">Prepilin-type N-terminal cleavage/methylation domain-containing protein</fullName>
    </submittedName>
</protein>
<comment type="caution">
    <text evidence="2">The sequence shown here is derived from an EMBL/GenBank/DDBJ whole genome shotgun (WGS) entry which is preliminary data.</text>
</comment>
<dbReference type="InterPro" id="IPR012902">
    <property type="entry name" value="N_methyl_site"/>
</dbReference>
<evidence type="ECO:0000313" key="2">
    <source>
        <dbReference type="EMBL" id="MBU2761224.1"/>
    </source>
</evidence>
<accession>A0ABS6A2R2</accession>
<dbReference type="Pfam" id="PF07963">
    <property type="entry name" value="N_methyl"/>
    <property type="match status" value="1"/>
</dbReference>
<keyword evidence="1" id="KW-0812">Transmembrane</keyword>
<dbReference type="RefSeq" id="WP_215884748.1">
    <property type="nucleotide sequence ID" value="NZ_JAAOMP010000153.1"/>
</dbReference>
<proteinExistence type="predicted"/>
<keyword evidence="1" id="KW-0472">Membrane</keyword>
<gene>
    <name evidence="2" type="ORF">HAP95_13895</name>
</gene>
<name>A0ABS6A2R2_9PROT</name>
<keyword evidence="3" id="KW-1185">Reference proteome</keyword>
<evidence type="ECO:0000256" key="1">
    <source>
        <dbReference type="SAM" id="Phobius"/>
    </source>
</evidence>
<sequence>MRTNTFAFRKNRVLNPTQTTQSARFDQGSCPISQQCIAPSLRNAEAATQAGLTLIEAMAALAIFAIGSLGILSIFLSSFAMTNQNQNLTSGYEIAQSAMGVLRANGAQALSLNGATVNASQNSNNTTLLNPVSAVMSAYGMPAQSQVTLAVTSLNGNGCPCTATVTVTWGGAQTYTTQSIVGY</sequence>
<organism evidence="2 3">
    <name type="scientific">Acidithiobacillus sulfurivorans</name>
    <dbReference type="NCBI Taxonomy" id="1958756"/>
    <lineage>
        <taxon>Bacteria</taxon>
        <taxon>Pseudomonadati</taxon>
        <taxon>Pseudomonadota</taxon>
        <taxon>Acidithiobacillia</taxon>
        <taxon>Acidithiobacillales</taxon>
        <taxon>Acidithiobacillaceae</taxon>
        <taxon>Acidithiobacillus</taxon>
    </lineage>
</organism>
<dbReference type="PROSITE" id="PS00409">
    <property type="entry name" value="PROKAR_NTER_METHYL"/>
    <property type="match status" value="1"/>
</dbReference>
<dbReference type="Proteomes" id="UP000755654">
    <property type="component" value="Unassembled WGS sequence"/>
</dbReference>
<dbReference type="EMBL" id="JAAOMP010000153">
    <property type="protein sequence ID" value="MBU2761224.1"/>
    <property type="molecule type" value="Genomic_DNA"/>
</dbReference>
<feature type="transmembrane region" description="Helical" evidence="1">
    <location>
        <begin position="59"/>
        <end position="81"/>
    </location>
</feature>